<sequence>MARGKIQIKRIENSTNRQVTYSKRRNGLFKKAHELTVLCDAKVSIIMCSSTGKVHEYISPSTTTKHLLDEYQKTLRIDLWSSHYEEMQEKLRKLKEVNRNLRKEIKHRLGQSLNELRLEELPALQQDIDNCLSVVRERKFRVLSNQIETCKKKVRNVEEINKNLQNGFNINAKEEDPHFGLVDNGGHYDSVIGFQSGGAGIFALRLQPN</sequence>
<organism evidence="1 2">
    <name type="scientific">Melia azedarach</name>
    <name type="common">Chinaberry tree</name>
    <dbReference type="NCBI Taxonomy" id="155640"/>
    <lineage>
        <taxon>Eukaryota</taxon>
        <taxon>Viridiplantae</taxon>
        <taxon>Streptophyta</taxon>
        <taxon>Embryophyta</taxon>
        <taxon>Tracheophyta</taxon>
        <taxon>Spermatophyta</taxon>
        <taxon>Magnoliopsida</taxon>
        <taxon>eudicotyledons</taxon>
        <taxon>Gunneridae</taxon>
        <taxon>Pentapetalae</taxon>
        <taxon>rosids</taxon>
        <taxon>malvids</taxon>
        <taxon>Sapindales</taxon>
        <taxon>Meliaceae</taxon>
        <taxon>Melia</taxon>
    </lineage>
</organism>
<protein>
    <submittedName>
        <fullName evidence="1">MADS box transcription factor</fullName>
    </submittedName>
</protein>
<accession>A0ACC1WS58</accession>
<keyword evidence="2" id="KW-1185">Reference proteome</keyword>
<reference evidence="1 2" key="1">
    <citation type="journal article" date="2023" name="Science">
        <title>Complex scaffold remodeling in plant triterpene biosynthesis.</title>
        <authorList>
            <person name="De La Pena R."/>
            <person name="Hodgson H."/>
            <person name="Liu J.C."/>
            <person name="Stephenson M.J."/>
            <person name="Martin A.C."/>
            <person name="Owen C."/>
            <person name="Harkess A."/>
            <person name="Leebens-Mack J."/>
            <person name="Jimenez L.E."/>
            <person name="Osbourn A."/>
            <person name="Sattely E.S."/>
        </authorList>
    </citation>
    <scope>NUCLEOTIDE SEQUENCE [LARGE SCALE GENOMIC DNA]</scope>
    <source>
        <strain evidence="2">cv. JPN11</strain>
        <tissue evidence="1">Leaf</tissue>
    </source>
</reference>
<dbReference type="Proteomes" id="UP001164539">
    <property type="component" value="Chromosome 14"/>
</dbReference>
<proteinExistence type="predicted"/>
<comment type="caution">
    <text evidence="1">The sequence shown here is derived from an EMBL/GenBank/DDBJ whole genome shotgun (WGS) entry which is preliminary data.</text>
</comment>
<evidence type="ECO:0000313" key="2">
    <source>
        <dbReference type="Proteomes" id="UP001164539"/>
    </source>
</evidence>
<name>A0ACC1WS58_MELAZ</name>
<evidence type="ECO:0000313" key="1">
    <source>
        <dbReference type="EMBL" id="KAJ4702040.1"/>
    </source>
</evidence>
<dbReference type="EMBL" id="CM051407">
    <property type="protein sequence ID" value="KAJ4702040.1"/>
    <property type="molecule type" value="Genomic_DNA"/>
</dbReference>
<gene>
    <name evidence="1" type="ORF">OWV82_025181</name>
</gene>